<sequence>MAPLPEFESVRARNAVVGNHFGGDANVTFNFAESKVCTKELCPPRATARFREVQTFDASQWLTKHDAFTTWLTSPPASTSAALLMLRAKPGTGKSVLMKEAVLSSTRDASIITLHHFFDNPPEWGDVNLSRKSSNACLRSLLGQLLRQVPIKPMDEIKKWNGSLREERDLAFWTDSELQKTITKVIGDNASQDRSFRCRIFIDALDECSNSQHGSSEKAEQAGPLTILRFIADLLGTALKDRADVGAIISRRYLPDFGAREPRAQQLDLAKHSRGAVQRYIERQLRDLDDPELQLGLLQELIHRSSDGFLWATVVTNQIQEAADWATAKELYDLAEGLPSDFDDMYEKALSHVHSARSPDAPRIFQLVLCAGRPMTADQLRHALAFVEEFRHDSIEKWENSDEGLPQGTKFEKRIHRQSRGLIEIATLGDSKSRQTGSDQDTEEQVRFIHGSVAPFLRGPRGLGSRHAEPGTTEQHAHRLLFECCIRAFDACGLKGDDAVKFLDYAYEFWPVHAREAGDLLDAEDSAKLPSFMQKCRSKKWQRVLTQHIRCLRRSQAKEALLIEDESPMLILLATMGCTTLLRRHLDTCAVCRDACTKYDGKKDVFGSALGNSLIAKRTDAARFLLDVHCNGDVNAPSPDGRTLLYQACYFNHEEIVEFLLKRGADATLPSSRLYEYPLHAAIAKGYTRIIELLLRHLDEEEVEDLLMLPRENSGWTAIHFVMACGRPVSDRKRILDTMLEFAPRGVGLLEMRDDNGLTPAELARMVEQEQDLEEDARTSCFTCAKNCLAPCLPLG</sequence>
<feature type="domain" description="Nephrocystin 3-like N-terminal" evidence="3">
    <location>
        <begin position="59"/>
        <end position="213"/>
    </location>
</feature>
<dbReference type="InterPro" id="IPR036770">
    <property type="entry name" value="Ankyrin_rpt-contain_sf"/>
</dbReference>
<proteinExistence type="predicted"/>
<evidence type="ECO:0000313" key="4">
    <source>
        <dbReference type="EMBL" id="KAF6818348.1"/>
    </source>
</evidence>
<dbReference type="SMART" id="SM00248">
    <property type="entry name" value="ANK"/>
    <property type="match status" value="3"/>
</dbReference>
<keyword evidence="5" id="KW-1185">Reference proteome</keyword>
<dbReference type="Pfam" id="PF24883">
    <property type="entry name" value="NPHP3_N"/>
    <property type="match status" value="1"/>
</dbReference>
<dbReference type="PROSITE" id="PS50088">
    <property type="entry name" value="ANK_REPEAT"/>
    <property type="match status" value="1"/>
</dbReference>
<dbReference type="PROSITE" id="PS50297">
    <property type="entry name" value="ANK_REP_REGION"/>
    <property type="match status" value="1"/>
</dbReference>
<dbReference type="SUPFAM" id="SSF48403">
    <property type="entry name" value="Ankyrin repeat"/>
    <property type="match status" value="1"/>
</dbReference>
<dbReference type="InterPro" id="IPR002110">
    <property type="entry name" value="Ankyrin_rpt"/>
</dbReference>
<organism evidence="4 5">
    <name type="scientific">Colletotrichum plurivorum</name>
    <dbReference type="NCBI Taxonomy" id="2175906"/>
    <lineage>
        <taxon>Eukaryota</taxon>
        <taxon>Fungi</taxon>
        <taxon>Dikarya</taxon>
        <taxon>Ascomycota</taxon>
        <taxon>Pezizomycotina</taxon>
        <taxon>Sordariomycetes</taxon>
        <taxon>Hypocreomycetidae</taxon>
        <taxon>Glomerellales</taxon>
        <taxon>Glomerellaceae</taxon>
        <taxon>Colletotrichum</taxon>
        <taxon>Colletotrichum orchidearum species complex</taxon>
    </lineage>
</organism>
<evidence type="ECO:0000259" key="3">
    <source>
        <dbReference type="Pfam" id="PF24883"/>
    </source>
</evidence>
<dbReference type="PANTHER" id="PTHR10039">
    <property type="entry name" value="AMELOGENIN"/>
    <property type="match status" value="1"/>
</dbReference>
<dbReference type="Proteomes" id="UP000654918">
    <property type="component" value="Unassembled WGS sequence"/>
</dbReference>
<dbReference type="EMBL" id="WIGO01000304">
    <property type="protein sequence ID" value="KAF6818348.1"/>
    <property type="molecule type" value="Genomic_DNA"/>
</dbReference>
<dbReference type="Pfam" id="PF12796">
    <property type="entry name" value="Ank_2"/>
    <property type="match status" value="1"/>
</dbReference>
<feature type="repeat" description="ANK" evidence="2">
    <location>
        <begin position="640"/>
        <end position="672"/>
    </location>
</feature>
<dbReference type="PANTHER" id="PTHR10039:SF5">
    <property type="entry name" value="NACHT DOMAIN-CONTAINING PROTEIN"/>
    <property type="match status" value="1"/>
</dbReference>
<reference evidence="4" key="1">
    <citation type="journal article" date="2020" name="Phytopathology">
        <title>Genome Sequence Resources of Colletotrichum truncatum, C. plurivorum, C. musicola, and C. sojae: Four Species Pathogenic to Soybean (Glycine max).</title>
        <authorList>
            <person name="Rogerio F."/>
            <person name="Boufleur T.R."/>
            <person name="Ciampi-Guillardi M."/>
            <person name="Sukno S.A."/>
            <person name="Thon M.R."/>
            <person name="Massola Junior N.S."/>
            <person name="Baroncelli R."/>
        </authorList>
    </citation>
    <scope>NUCLEOTIDE SEQUENCE</scope>
    <source>
        <strain evidence="4">LFN00145</strain>
    </source>
</reference>
<name>A0A8H6JTF6_9PEZI</name>
<evidence type="ECO:0000256" key="1">
    <source>
        <dbReference type="ARBA" id="ARBA00022737"/>
    </source>
</evidence>
<gene>
    <name evidence="4" type="ORF">CPLU01_13351</name>
</gene>
<accession>A0A8H6JTF6</accession>
<dbReference type="AlphaFoldDB" id="A0A8H6JTF6"/>
<dbReference type="InterPro" id="IPR056884">
    <property type="entry name" value="NPHP3-like_N"/>
</dbReference>
<keyword evidence="1" id="KW-0677">Repeat</keyword>
<comment type="caution">
    <text evidence="4">The sequence shown here is derived from an EMBL/GenBank/DDBJ whole genome shotgun (WGS) entry which is preliminary data.</text>
</comment>
<evidence type="ECO:0000256" key="2">
    <source>
        <dbReference type="PROSITE-ProRule" id="PRU00023"/>
    </source>
</evidence>
<keyword evidence="2" id="KW-0040">ANK repeat</keyword>
<dbReference type="Gene3D" id="1.25.40.20">
    <property type="entry name" value="Ankyrin repeat-containing domain"/>
    <property type="match status" value="1"/>
</dbReference>
<evidence type="ECO:0000313" key="5">
    <source>
        <dbReference type="Proteomes" id="UP000654918"/>
    </source>
</evidence>
<protein>
    <submittedName>
        <fullName evidence="4">Nacht and ankyrin domain protein</fullName>
    </submittedName>
</protein>